<name>A0A6G1KZF2_9PEZI</name>
<dbReference type="OrthoDB" id="5288142at2759"/>
<feature type="compositionally biased region" description="Polar residues" evidence="1">
    <location>
        <begin position="712"/>
        <end position="724"/>
    </location>
</feature>
<feature type="region of interest" description="Disordered" evidence="1">
    <location>
        <begin position="1"/>
        <end position="79"/>
    </location>
</feature>
<evidence type="ECO:0000313" key="3">
    <source>
        <dbReference type="Proteomes" id="UP000799436"/>
    </source>
</evidence>
<reference evidence="2" key="1">
    <citation type="journal article" date="2020" name="Stud. Mycol.">
        <title>101 Dothideomycetes genomes: a test case for predicting lifestyles and emergence of pathogens.</title>
        <authorList>
            <person name="Haridas S."/>
            <person name="Albert R."/>
            <person name="Binder M."/>
            <person name="Bloem J."/>
            <person name="Labutti K."/>
            <person name="Salamov A."/>
            <person name="Andreopoulos B."/>
            <person name="Baker S."/>
            <person name="Barry K."/>
            <person name="Bills G."/>
            <person name="Bluhm B."/>
            <person name="Cannon C."/>
            <person name="Castanera R."/>
            <person name="Culley D."/>
            <person name="Daum C."/>
            <person name="Ezra D."/>
            <person name="Gonzalez J."/>
            <person name="Henrissat B."/>
            <person name="Kuo A."/>
            <person name="Liang C."/>
            <person name="Lipzen A."/>
            <person name="Lutzoni F."/>
            <person name="Magnuson J."/>
            <person name="Mondo S."/>
            <person name="Nolan M."/>
            <person name="Ohm R."/>
            <person name="Pangilinan J."/>
            <person name="Park H.-J."/>
            <person name="Ramirez L."/>
            <person name="Alfaro M."/>
            <person name="Sun H."/>
            <person name="Tritt A."/>
            <person name="Yoshinaga Y."/>
            <person name="Zwiers L.-H."/>
            <person name="Turgeon B."/>
            <person name="Goodwin S."/>
            <person name="Spatafora J."/>
            <person name="Crous P."/>
            <person name="Grigoriev I."/>
        </authorList>
    </citation>
    <scope>NUCLEOTIDE SEQUENCE</scope>
    <source>
        <strain evidence="2">CBS 116005</strain>
    </source>
</reference>
<feature type="compositionally biased region" description="Polar residues" evidence="1">
    <location>
        <begin position="759"/>
        <end position="783"/>
    </location>
</feature>
<proteinExistence type="predicted"/>
<feature type="region of interest" description="Disordered" evidence="1">
    <location>
        <begin position="542"/>
        <end position="565"/>
    </location>
</feature>
<dbReference type="AlphaFoldDB" id="A0A6G1KZF2"/>
<gene>
    <name evidence="2" type="ORF">EJ03DRAFT_391459</name>
</gene>
<accession>A0A6G1KZF2</accession>
<sequence length="995" mass="108684">MVEMMQEGRLLDSPLAPSRSSLSRQASQASQNSFARRYDEIAGEIEEQLENIPPSPPKRVSAVVEDPEFEEDARGRSPSWQLDRSVPLLRPRSTDTYQEAQVAFKDFDGVHFEPQTDEYVEVDEHGNEVRRVSARSTSGGALSTNAMSMLRSARGRPMSCAAPPPAEGMVYYPAPVPRMLNLPKRLSQLRSASVQAQRRSQLLGQLGPEARLSAPWLSQLTLSDAKGSHQSHHSMSSVNHEPSDHPQPFLNERMSMANLQNLPPQLRASVFFDHQTVQQDVEIKSESAVATLDSILAASATAPVSAFTNHPFAGDVRTSVYAPEMSKARRSTASLGTTVAVGSESPKKTKKRRSIGDLFRRSSTADLLGDEATKSTSRPSSAMMDFNQGGKKLQKRKSVMSLGSVGDELDRQAVEPVKTPGREIDEPDLSGDLIDQAQNATWSENDDEMQRSRPSTAMSKLKSRILSENEQIEEDFKEAEEADDEEGEPIYAAPTTLLAELQLRKMNLKSRNRTAATAFPNGMHSTLLELDAVEQIKQKKRRGHRVPLAWEDPAQQQPEEASDDEVPLGLLFPARGGLVPGTTRMGDGKDWGRPLGLMEKRELEDNEPLASRRNRLLGLPPDYGRRQYVLPNASQMHLAGQPDADQAEGEEEDEHADETLAQRMRRLRTKNELDGALDGLENVEGQSKDKSRPVSTFTDELLGQFGGDGDAENTQAVDGASTSPKPAPETATTADPIDEEEETLGQRRARLQRDREVSGATTSRPPALRSTTSFGNLLATNPIGSRDAPPSKDRHIPAAGTLLHSSVAQKAKEKAQLYQTNIRSSSYGGPMMSAVQSQPIARQPSYSGLLAERPAGMAPSGGFAGGMYNDGLGGVQVPPSISTPATPHGIQRQQSSYFPLQPQVYQPPVGFQPQPQPMMQGSVYPPMGQTSVPYGYAGQMPMMPQQQQQQQQAFAAGTMAMPGVMGNGSAMWMGTAAAEAKQREAIDRWRMSVHM</sequence>
<evidence type="ECO:0000256" key="1">
    <source>
        <dbReference type="SAM" id="MobiDB-lite"/>
    </source>
</evidence>
<feature type="region of interest" description="Disordered" evidence="1">
    <location>
        <begin position="677"/>
        <end position="794"/>
    </location>
</feature>
<feature type="region of interest" description="Disordered" evidence="1">
    <location>
        <begin position="328"/>
        <end position="430"/>
    </location>
</feature>
<feature type="compositionally biased region" description="Low complexity" evidence="1">
    <location>
        <begin position="11"/>
        <end position="35"/>
    </location>
</feature>
<dbReference type="EMBL" id="ML995889">
    <property type="protein sequence ID" value="KAF2765548.1"/>
    <property type="molecule type" value="Genomic_DNA"/>
</dbReference>
<feature type="compositionally biased region" description="Acidic residues" evidence="1">
    <location>
        <begin position="645"/>
        <end position="656"/>
    </location>
</feature>
<dbReference type="Proteomes" id="UP000799436">
    <property type="component" value="Unassembled WGS sequence"/>
</dbReference>
<evidence type="ECO:0000313" key="2">
    <source>
        <dbReference type="EMBL" id="KAF2765548.1"/>
    </source>
</evidence>
<feature type="region of interest" description="Disordered" evidence="1">
    <location>
        <begin position="223"/>
        <end position="244"/>
    </location>
</feature>
<keyword evidence="3" id="KW-1185">Reference proteome</keyword>
<feature type="region of interest" description="Disordered" evidence="1">
    <location>
        <begin position="441"/>
        <end position="460"/>
    </location>
</feature>
<protein>
    <submittedName>
        <fullName evidence="2">Uncharacterized protein</fullName>
    </submittedName>
</protein>
<feature type="region of interest" description="Disordered" evidence="1">
    <location>
        <begin position="638"/>
        <end position="657"/>
    </location>
</feature>
<feature type="region of interest" description="Disordered" evidence="1">
    <location>
        <begin position="602"/>
        <end position="622"/>
    </location>
</feature>
<organism evidence="2 3">
    <name type="scientific">Teratosphaeria nubilosa</name>
    <dbReference type="NCBI Taxonomy" id="161662"/>
    <lineage>
        <taxon>Eukaryota</taxon>
        <taxon>Fungi</taxon>
        <taxon>Dikarya</taxon>
        <taxon>Ascomycota</taxon>
        <taxon>Pezizomycotina</taxon>
        <taxon>Dothideomycetes</taxon>
        <taxon>Dothideomycetidae</taxon>
        <taxon>Mycosphaerellales</taxon>
        <taxon>Teratosphaeriaceae</taxon>
        <taxon>Teratosphaeria</taxon>
    </lineage>
</organism>